<name>A0A369QGV6_9BACT</name>
<comment type="caution">
    <text evidence="1">The sequence shown here is derived from an EMBL/GenBank/DDBJ whole genome shotgun (WGS) entry which is preliminary data.</text>
</comment>
<dbReference type="EMBL" id="QASA01000001">
    <property type="protein sequence ID" value="RDC63662.1"/>
    <property type="molecule type" value="Genomic_DNA"/>
</dbReference>
<accession>A0A369QGV6</accession>
<gene>
    <name evidence="1" type="ORF">AHMF7616_02267</name>
</gene>
<reference evidence="1 2" key="1">
    <citation type="submission" date="2018-04" db="EMBL/GenBank/DDBJ databases">
        <title>Adhaeribacter sp. HMF7616 genome sequencing and assembly.</title>
        <authorList>
            <person name="Kang H."/>
            <person name="Kang J."/>
            <person name="Cha I."/>
            <person name="Kim H."/>
            <person name="Joh K."/>
        </authorList>
    </citation>
    <scope>NUCLEOTIDE SEQUENCE [LARGE SCALE GENOMIC DNA]</scope>
    <source>
        <strain evidence="1 2">HMF7616</strain>
    </source>
</reference>
<dbReference type="Proteomes" id="UP000253919">
    <property type="component" value="Unassembled WGS sequence"/>
</dbReference>
<organism evidence="1 2">
    <name type="scientific">Adhaeribacter pallidiroseus</name>
    <dbReference type="NCBI Taxonomy" id="2072847"/>
    <lineage>
        <taxon>Bacteria</taxon>
        <taxon>Pseudomonadati</taxon>
        <taxon>Bacteroidota</taxon>
        <taxon>Cytophagia</taxon>
        <taxon>Cytophagales</taxon>
        <taxon>Hymenobacteraceae</taxon>
        <taxon>Adhaeribacter</taxon>
    </lineage>
</organism>
<protein>
    <submittedName>
        <fullName evidence="1">Uncharacterized protein</fullName>
    </submittedName>
</protein>
<dbReference type="AlphaFoldDB" id="A0A369QGV6"/>
<dbReference type="RefSeq" id="WP_115372925.1">
    <property type="nucleotide sequence ID" value="NZ_QASA01000001.1"/>
</dbReference>
<keyword evidence="2" id="KW-1185">Reference proteome</keyword>
<evidence type="ECO:0000313" key="1">
    <source>
        <dbReference type="EMBL" id="RDC63662.1"/>
    </source>
</evidence>
<proteinExistence type="predicted"/>
<evidence type="ECO:0000313" key="2">
    <source>
        <dbReference type="Proteomes" id="UP000253919"/>
    </source>
</evidence>
<sequence>MKRTWEPVEELNKYQIEMAINYLDKRIDEEPDKAKVMEYCVMKIDLMNELMLLDNNSHWII</sequence>